<dbReference type="PANTHER" id="PTHR31793:SF27">
    <property type="entry name" value="NOVEL THIOESTERASE SUPERFAMILY DOMAIN AND SAPOSIN A-TYPE DOMAIN CONTAINING PROTEIN (0610012H03RIK)"/>
    <property type="match status" value="1"/>
</dbReference>
<dbReference type="PANTHER" id="PTHR31793">
    <property type="entry name" value="4-HYDROXYBENZOYL-COA THIOESTERASE FAMILY MEMBER"/>
    <property type="match status" value="1"/>
</dbReference>
<evidence type="ECO:0000256" key="2">
    <source>
        <dbReference type="ARBA" id="ARBA00022801"/>
    </source>
</evidence>
<dbReference type="SUPFAM" id="SSF54637">
    <property type="entry name" value="Thioesterase/thiol ester dehydrase-isomerase"/>
    <property type="match status" value="1"/>
</dbReference>
<reference evidence="4 5" key="1">
    <citation type="submission" date="2018-01" db="EMBL/GenBank/DDBJ databases">
        <title>The whole genome sequencing and assembly of Paenibacillus chitinolyticus KCCM 41400 strain.</title>
        <authorList>
            <person name="Kim J.-Y."/>
            <person name="Park M.-K."/>
            <person name="Lee Y.-J."/>
            <person name="Yi H."/>
            <person name="Bahn Y.-S."/>
            <person name="Kim J.F."/>
            <person name="Lee D.-W."/>
        </authorList>
    </citation>
    <scope>NUCLEOTIDE SEQUENCE [LARGE SCALE GENOMIC DNA]</scope>
    <source>
        <strain evidence="4 5">KCCM 41400</strain>
    </source>
</reference>
<accession>A0A410WTB4</accession>
<dbReference type="Proteomes" id="UP000288943">
    <property type="component" value="Chromosome"/>
</dbReference>
<dbReference type="PIRSF" id="PIRSF003230">
    <property type="entry name" value="YbgC"/>
    <property type="match status" value="1"/>
</dbReference>
<evidence type="ECO:0000313" key="6">
    <source>
        <dbReference type="Proteomes" id="UP001527202"/>
    </source>
</evidence>
<proteinExistence type="inferred from homology"/>
<organism evidence="4 5">
    <name type="scientific">Paenibacillus chitinolyticus</name>
    <dbReference type="NCBI Taxonomy" id="79263"/>
    <lineage>
        <taxon>Bacteria</taxon>
        <taxon>Bacillati</taxon>
        <taxon>Bacillota</taxon>
        <taxon>Bacilli</taxon>
        <taxon>Bacillales</taxon>
        <taxon>Paenibacillaceae</taxon>
        <taxon>Paenibacillus</taxon>
    </lineage>
</organism>
<dbReference type="InterPro" id="IPR008272">
    <property type="entry name" value="HB-CoA_thioesterase_AS"/>
</dbReference>
<comment type="similarity">
    <text evidence="1">Belongs to the 4-hydroxybenzoyl-CoA thioesterase family.</text>
</comment>
<reference evidence="3 6" key="2">
    <citation type="submission" date="2022-05" db="EMBL/GenBank/DDBJ databases">
        <title>Genome Sequencing of Bee-Associated Microbes.</title>
        <authorList>
            <person name="Dunlap C."/>
        </authorList>
    </citation>
    <scope>NUCLEOTIDE SEQUENCE [LARGE SCALE GENOMIC DNA]</scope>
    <source>
        <strain evidence="3 6">NRRL B-23120</strain>
    </source>
</reference>
<sequence length="143" mass="17114">MSNETTKEREWFPYGVRVRYQETDQMGVVYHANYLTWLEIARTEYIRDKGFPYTRMEELGLLLPVVGAELKYVRPARYDDEITILTRVTSYTTVKLEFEYEVRRGEELLVTGLTRHAWVNLSWKPVRIDKEVPELYEWLQRGG</sequence>
<dbReference type="InterPro" id="IPR006684">
    <property type="entry name" value="YbgC/YbaW"/>
</dbReference>
<dbReference type="CDD" id="cd00586">
    <property type="entry name" value="4HBT"/>
    <property type="match status" value="1"/>
</dbReference>
<dbReference type="AlphaFoldDB" id="A0A410WTB4"/>
<keyword evidence="2" id="KW-0378">Hydrolase</keyword>
<dbReference type="NCBIfam" id="TIGR00051">
    <property type="entry name" value="YbgC/FadM family acyl-CoA thioesterase"/>
    <property type="match status" value="1"/>
</dbReference>
<evidence type="ECO:0000256" key="1">
    <source>
        <dbReference type="ARBA" id="ARBA00005953"/>
    </source>
</evidence>
<keyword evidence="6" id="KW-1185">Reference proteome</keyword>
<dbReference type="EMBL" id="CP026520">
    <property type="protein sequence ID" value="QAV17736.1"/>
    <property type="molecule type" value="Genomic_DNA"/>
</dbReference>
<dbReference type="Gene3D" id="3.10.129.10">
    <property type="entry name" value="Hotdog Thioesterase"/>
    <property type="match status" value="1"/>
</dbReference>
<dbReference type="PROSITE" id="PS01328">
    <property type="entry name" value="4HBCOA_THIOESTERASE"/>
    <property type="match status" value="1"/>
</dbReference>
<dbReference type="GO" id="GO:0047617">
    <property type="term" value="F:fatty acyl-CoA hydrolase activity"/>
    <property type="evidence" value="ECO:0007669"/>
    <property type="project" value="TreeGrafter"/>
</dbReference>
<evidence type="ECO:0000313" key="3">
    <source>
        <dbReference type="EMBL" id="MCY9598529.1"/>
    </source>
</evidence>
<dbReference type="RefSeq" id="WP_042231159.1">
    <property type="nucleotide sequence ID" value="NZ_CP026520.1"/>
</dbReference>
<evidence type="ECO:0000313" key="5">
    <source>
        <dbReference type="Proteomes" id="UP000288943"/>
    </source>
</evidence>
<protein>
    <submittedName>
        <fullName evidence="4">Acyl-CoA thioesterase</fullName>
    </submittedName>
</protein>
<dbReference type="EMBL" id="JAMDMJ010000032">
    <property type="protein sequence ID" value="MCY9598529.1"/>
    <property type="molecule type" value="Genomic_DNA"/>
</dbReference>
<dbReference type="KEGG" id="pchi:PC41400_08695"/>
<dbReference type="OrthoDB" id="9800856at2"/>
<dbReference type="Proteomes" id="UP001527202">
    <property type="component" value="Unassembled WGS sequence"/>
</dbReference>
<dbReference type="InterPro" id="IPR029069">
    <property type="entry name" value="HotDog_dom_sf"/>
</dbReference>
<name>A0A410WTB4_9BACL</name>
<dbReference type="InterPro" id="IPR050563">
    <property type="entry name" value="4-hydroxybenzoyl-CoA_TE"/>
</dbReference>
<gene>
    <name evidence="3" type="ORF">M5X16_22515</name>
    <name evidence="4" type="ORF">PC41400_08695</name>
</gene>
<dbReference type="Pfam" id="PF13279">
    <property type="entry name" value="4HBT_2"/>
    <property type="match status" value="1"/>
</dbReference>
<evidence type="ECO:0000313" key="4">
    <source>
        <dbReference type="EMBL" id="QAV17736.1"/>
    </source>
</evidence>
<dbReference type="GeneID" id="95374887"/>